<evidence type="ECO:0000313" key="2">
    <source>
        <dbReference type="Proteomes" id="UP001328107"/>
    </source>
</evidence>
<evidence type="ECO:0000313" key="1">
    <source>
        <dbReference type="EMBL" id="GMR42635.1"/>
    </source>
</evidence>
<feature type="non-terminal residue" evidence="1">
    <location>
        <position position="1"/>
    </location>
</feature>
<keyword evidence="2" id="KW-1185">Reference proteome</keyword>
<accession>A0AAN5CEG0</accession>
<protein>
    <submittedName>
        <fullName evidence="1">Uncharacterized protein</fullName>
    </submittedName>
</protein>
<organism evidence="1 2">
    <name type="scientific">Pristionchus mayeri</name>
    <dbReference type="NCBI Taxonomy" id="1317129"/>
    <lineage>
        <taxon>Eukaryota</taxon>
        <taxon>Metazoa</taxon>
        <taxon>Ecdysozoa</taxon>
        <taxon>Nematoda</taxon>
        <taxon>Chromadorea</taxon>
        <taxon>Rhabditida</taxon>
        <taxon>Rhabditina</taxon>
        <taxon>Diplogasteromorpha</taxon>
        <taxon>Diplogasteroidea</taxon>
        <taxon>Neodiplogasteridae</taxon>
        <taxon>Pristionchus</taxon>
    </lineage>
</organism>
<dbReference type="Proteomes" id="UP001328107">
    <property type="component" value="Unassembled WGS sequence"/>
</dbReference>
<name>A0AAN5CEG0_9BILA</name>
<feature type="non-terminal residue" evidence="1">
    <location>
        <position position="161"/>
    </location>
</feature>
<proteinExistence type="predicted"/>
<gene>
    <name evidence="1" type="ORF">PMAYCL1PPCAC_12830</name>
</gene>
<sequence>LFPVKVVAYYGIFDRIARWKSIDKFGMNVLVIGSNIFISNSSKYEVNNKGIKKEIVFKGHENLMYDLVKSSVGDIDICSICSIDKRETNGHGKTEPIELKTFDIDKKDGKTFYRALSAAIKLTLAKTKEIVIKYNDTEDRYTLNDGVLKHHLNQADDIDLR</sequence>
<comment type="caution">
    <text evidence="1">The sequence shown here is derived from an EMBL/GenBank/DDBJ whole genome shotgun (WGS) entry which is preliminary data.</text>
</comment>
<dbReference type="AlphaFoldDB" id="A0AAN5CEG0"/>
<dbReference type="EMBL" id="BTRK01000003">
    <property type="protein sequence ID" value="GMR42635.1"/>
    <property type="molecule type" value="Genomic_DNA"/>
</dbReference>
<reference evidence="2" key="1">
    <citation type="submission" date="2022-10" db="EMBL/GenBank/DDBJ databases">
        <title>Genome assembly of Pristionchus species.</title>
        <authorList>
            <person name="Yoshida K."/>
            <person name="Sommer R.J."/>
        </authorList>
    </citation>
    <scope>NUCLEOTIDE SEQUENCE [LARGE SCALE GENOMIC DNA]</scope>
    <source>
        <strain evidence="2">RS5460</strain>
    </source>
</reference>